<dbReference type="SUPFAM" id="SSF53474">
    <property type="entry name" value="alpha/beta-Hydrolases"/>
    <property type="match status" value="1"/>
</dbReference>
<dbReference type="RefSeq" id="WP_046370887.1">
    <property type="nucleotide sequence ID" value="NZ_BBWV01000004.1"/>
</dbReference>
<dbReference type="PANTHER" id="PTHR43798">
    <property type="entry name" value="MONOACYLGLYCEROL LIPASE"/>
    <property type="match status" value="1"/>
</dbReference>
<dbReference type="STRING" id="1220578.FPE01S_04_01360"/>
<dbReference type="OrthoDB" id="9797695at2"/>
<dbReference type="Gene3D" id="3.40.50.1820">
    <property type="entry name" value="alpha/beta hydrolase"/>
    <property type="match status" value="1"/>
</dbReference>
<gene>
    <name evidence="2" type="ORF">FPE01S_04_01360</name>
</gene>
<dbReference type="EMBL" id="BBWV01000004">
    <property type="protein sequence ID" value="GAO44893.1"/>
    <property type="molecule type" value="Genomic_DNA"/>
</dbReference>
<evidence type="ECO:0000313" key="2">
    <source>
        <dbReference type="EMBL" id="GAO44893.1"/>
    </source>
</evidence>
<name>A0A0E9N525_9BACT</name>
<organism evidence="2 3">
    <name type="scientific">Flavihumibacter petaseus NBRC 106054</name>
    <dbReference type="NCBI Taxonomy" id="1220578"/>
    <lineage>
        <taxon>Bacteria</taxon>
        <taxon>Pseudomonadati</taxon>
        <taxon>Bacteroidota</taxon>
        <taxon>Chitinophagia</taxon>
        <taxon>Chitinophagales</taxon>
        <taxon>Chitinophagaceae</taxon>
        <taxon>Flavihumibacter</taxon>
    </lineage>
</organism>
<dbReference type="InterPro" id="IPR050266">
    <property type="entry name" value="AB_hydrolase_sf"/>
</dbReference>
<dbReference type="GO" id="GO:0016787">
    <property type="term" value="F:hydrolase activity"/>
    <property type="evidence" value="ECO:0007669"/>
    <property type="project" value="UniProtKB-KW"/>
</dbReference>
<dbReference type="GO" id="GO:0016020">
    <property type="term" value="C:membrane"/>
    <property type="evidence" value="ECO:0007669"/>
    <property type="project" value="TreeGrafter"/>
</dbReference>
<dbReference type="Pfam" id="PF00561">
    <property type="entry name" value="Abhydrolase_1"/>
    <property type="match status" value="1"/>
</dbReference>
<sequence length="282" mass="32125">MHRKYTPSVQTAALVYRDHRFNIEYFYRHGSKDIIVFAHGLGGCKENFWEAVKSEALCNNTLIAMDNPGTGNSTYYDHLCWNIDDLVNVMELFITHLALDSFWLCGSSMGGLTTLRYLKGANAHKVKGYINIEGNLLAEDCMFSAKVVRHDWPTFQQQIFDNTVREMKSKGNTGYHIIANNLQLNTDVHAYYQYSFQTVAYSSTGELLQQYLALELPALFIYGSANKHLSYLSLLREQGKQVAAISNSDHFVFYDNPFELYQVIGNFVQQHSCSTVIPGYCN</sequence>
<reference evidence="2 3" key="1">
    <citation type="submission" date="2015-04" db="EMBL/GenBank/DDBJ databases">
        <title>Whole genome shotgun sequence of Flavihumibacter petaseus NBRC 106054.</title>
        <authorList>
            <person name="Miyazawa S."/>
            <person name="Hosoyama A."/>
            <person name="Hashimoto M."/>
            <person name="Noguchi M."/>
            <person name="Tsuchikane K."/>
            <person name="Ohji S."/>
            <person name="Yamazoe A."/>
            <person name="Ichikawa N."/>
            <person name="Kimura A."/>
            <person name="Fujita N."/>
        </authorList>
    </citation>
    <scope>NUCLEOTIDE SEQUENCE [LARGE SCALE GENOMIC DNA]</scope>
    <source>
        <strain evidence="2 3">NBRC 106054</strain>
    </source>
</reference>
<dbReference type="AlphaFoldDB" id="A0A0E9N525"/>
<comment type="caution">
    <text evidence="2">The sequence shown here is derived from an EMBL/GenBank/DDBJ whole genome shotgun (WGS) entry which is preliminary data.</text>
</comment>
<accession>A0A0E9N525</accession>
<dbReference type="Proteomes" id="UP000033121">
    <property type="component" value="Unassembled WGS sequence"/>
</dbReference>
<dbReference type="PANTHER" id="PTHR43798:SF33">
    <property type="entry name" value="HYDROLASE, PUTATIVE (AFU_ORTHOLOGUE AFUA_2G14860)-RELATED"/>
    <property type="match status" value="1"/>
</dbReference>
<keyword evidence="2" id="KW-0378">Hydrolase</keyword>
<protein>
    <submittedName>
        <fullName evidence="2">Putative hydrolase</fullName>
    </submittedName>
</protein>
<proteinExistence type="predicted"/>
<evidence type="ECO:0000313" key="3">
    <source>
        <dbReference type="Proteomes" id="UP000033121"/>
    </source>
</evidence>
<evidence type="ECO:0000259" key="1">
    <source>
        <dbReference type="Pfam" id="PF00561"/>
    </source>
</evidence>
<dbReference type="InterPro" id="IPR000073">
    <property type="entry name" value="AB_hydrolase_1"/>
</dbReference>
<dbReference type="InterPro" id="IPR029058">
    <property type="entry name" value="AB_hydrolase_fold"/>
</dbReference>
<feature type="domain" description="AB hydrolase-1" evidence="1">
    <location>
        <begin position="34"/>
        <end position="154"/>
    </location>
</feature>
<keyword evidence="3" id="KW-1185">Reference proteome</keyword>